<dbReference type="PROSITE" id="PS00518">
    <property type="entry name" value="ZF_RING_1"/>
    <property type="match status" value="1"/>
</dbReference>
<dbReference type="OrthoDB" id="5947827at2759"/>
<dbReference type="GO" id="GO:0042981">
    <property type="term" value="P:regulation of apoptotic process"/>
    <property type="evidence" value="ECO:0007669"/>
    <property type="project" value="InterPro"/>
</dbReference>
<keyword evidence="4" id="KW-0053">Apoptosis</keyword>
<reference evidence="15" key="1">
    <citation type="submission" date="2020-05" db="UniProtKB">
        <authorList>
            <consortium name="EnsemblMetazoa"/>
        </authorList>
    </citation>
    <scope>IDENTIFICATION</scope>
    <source>
        <strain evidence="15">BB02</strain>
    </source>
</reference>
<dbReference type="PROSITE" id="PS50144">
    <property type="entry name" value="MATH"/>
    <property type="match status" value="1"/>
</dbReference>
<dbReference type="InterPro" id="IPR008974">
    <property type="entry name" value="TRAF-like"/>
</dbReference>
<dbReference type="InterPro" id="IPR017907">
    <property type="entry name" value="Znf_RING_CS"/>
</dbReference>
<evidence type="ECO:0000256" key="10">
    <source>
        <dbReference type="ARBA" id="ARBA00023054"/>
    </source>
</evidence>
<dbReference type="Pfam" id="PF21355">
    <property type="entry name" value="TRAF-mep_MATH"/>
    <property type="match status" value="1"/>
</dbReference>
<dbReference type="GO" id="GO:0008270">
    <property type="term" value="F:zinc ion binding"/>
    <property type="evidence" value="ECO:0007669"/>
    <property type="project" value="UniProtKB-KW"/>
</dbReference>
<evidence type="ECO:0000256" key="4">
    <source>
        <dbReference type="ARBA" id="ARBA00022703"/>
    </source>
</evidence>
<feature type="domain" description="TRAF-type" evidence="14">
    <location>
        <begin position="146"/>
        <end position="194"/>
    </location>
</feature>
<feature type="zinc finger region" description="TRAF-type" evidence="11">
    <location>
        <begin position="146"/>
        <end position="194"/>
    </location>
</feature>
<dbReference type="SUPFAM" id="SSF57850">
    <property type="entry name" value="RING/U-box"/>
    <property type="match status" value="1"/>
</dbReference>
<dbReference type="InterPro" id="IPR001293">
    <property type="entry name" value="Znf_TRAF"/>
</dbReference>
<sequence>MSNGLMLGATASEVHDGFSFTDPSGGDSGPTSGNFASLSLSLLPEDDPILVNPDPKYFCPVHRGLLRDAVQTECGHRLCQACVGLYLGSDNKKRCPANEEDCSDITKENILPDPGFRREIKQLAVCCPFNGKGCKVTVKFGLLNNHTRDCEYRDVRCIYSVRGCNQSILFKDAETHITICPCRPVFCELCNQEFNASEQKKHEDSICPAALIDCPFLCGIENLKRSQLADHEIVCPKRPSECKFKSLGCPFMGDSETIRAHEQNIESHFEVVCEFALKSEINRMREKEYYEQTLGTLFRNSDQLSNTVKSNHRDLKLKMVQQVERLIILEQKNQQYETTIAGLRQEMQNLQQSIEQLKVLITQVSNAERQVASHEIRMAEMDLRFQMLETASYDGKLLWKIRDFSHRKRDAVQGRTVSLYSQPFYTGRFGYKMCARVYLNGDGIGRGTHMSLYFVVMKGEYDALLSWPFQHRVSLILMDQSPEKRHLKDEFFPDPNSTSFRRPMAAEMNVASGCPLFVAHTVLDNPSNNYVKDDTLFIKIAVDVTNLTPI</sequence>
<dbReference type="GO" id="GO:0007165">
    <property type="term" value="P:signal transduction"/>
    <property type="evidence" value="ECO:0007669"/>
    <property type="project" value="InterPro"/>
</dbReference>
<evidence type="ECO:0000256" key="12">
    <source>
        <dbReference type="SAM" id="Coils"/>
    </source>
</evidence>
<evidence type="ECO:0000313" key="15">
    <source>
        <dbReference type="EnsemblMetazoa" id="BGLB013070-PB"/>
    </source>
</evidence>
<feature type="zinc finger region" description="TRAF-type" evidence="11">
    <location>
        <begin position="202"/>
        <end position="249"/>
    </location>
</feature>
<dbReference type="GO" id="GO:0043122">
    <property type="term" value="P:regulation of canonical NF-kappaB signal transduction"/>
    <property type="evidence" value="ECO:0007669"/>
    <property type="project" value="TreeGrafter"/>
</dbReference>
<dbReference type="GO" id="GO:0005737">
    <property type="term" value="C:cytoplasm"/>
    <property type="evidence" value="ECO:0007669"/>
    <property type="project" value="UniProtKB-SubCell"/>
</dbReference>
<dbReference type="InterPro" id="IPR012227">
    <property type="entry name" value="TNF_rcpt-assoc_TRAF_met"/>
</dbReference>
<dbReference type="Pfam" id="PF02176">
    <property type="entry name" value="zf-TRAF"/>
    <property type="match status" value="1"/>
</dbReference>
<dbReference type="FunFam" id="2.60.210.10:FF:000001">
    <property type="entry name" value="TNF receptor-associated factor"/>
    <property type="match status" value="1"/>
</dbReference>
<evidence type="ECO:0000259" key="13">
    <source>
        <dbReference type="PROSITE" id="PS50144"/>
    </source>
</evidence>
<evidence type="ECO:0000313" key="16">
    <source>
        <dbReference type="Proteomes" id="UP000076420"/>
    </source>
</evidence>
<dbReference type="InterPro" id="IPR049342">
    <property type="entry name" value="TRAF1-6_MATH_dom"/>
</dbReference>
<keyword evidence="10 12" id="KW-0175">Coiled coil</keyword>
<dbReference type="Pfam" id="PF00097">
    <property type="entry name" value="zf-C3HC4"/>
    <property type="match status" value="1"/>
</dbReference>
<evidence type="ECO:0000256" key="7">
    <source>
        <dbReference type="ARBA" id="ARBA00022771"/>
    </source>
</evidence>
<evidence type="ECO:0000259" key="14">
    <source>
        <dbReference type="PROSITE" id="PS50145"/>
    </source>
</evidence>
<protein>
    <recommendedName>
        <fullName evidence="17">TNF receptor-associated factor</fullName>
    </recommendedName>
</protein>
<keyword evidence="2" id="KW-0963">Cytoplasm</keyword>
<evidence type="ECO:0000256" key="1">
    <source>
        <dbReference type="ARBA" id="ARBA00004496"/>
    </source>
</evidence>
<feature type="domain" description="MATH" evidence="13">
    <location>
        <begin position="394"/>
        <end position="542"/>
    </location>
</feature>
<dbReference type="PANTHER" id="PTHR10131:SF153">
    <property type="entry name" value="RING-TYPE DOMAIN-CONTAINING PROTEIN"/>
    <property type="match status" value="1"/>
</dbReference>
<evidence type="ECO:0000256" key="8">
    <source>
        <dbReference type="ARBA" id="ARBA00022833"/>
    </source>
</evidence>
<keyword evidence="5 11" id="KW-0479">Metal-binding</keyword>
<organism evidence="15 16">
    <name type="scientific">Biomphalaria glabrata</name>
    <name type="common">Bloodfluke planorb</name>
    <name type="synonym">Freshwater snail</name>
    <dbReference type="NCBI Taxonomy" id="6526"/>
    <lineage>
        <taxon>Eukaryota</taxon>
        <taxon>Metazoa</taxon>
        <taxon>Spiralia</taxon>
        <taxon>Lophotrochozoa</taxon>
        <taxon>Mollusca</taxon>
        <taxon>Gastropoda</taxon>
        <taxon>Heterobranchia</taxon>
        <taxon>Euthyneura</taxon>
        <taxon>Panpulmonata</taxon>
        <taxon>Hygrophila</taxon>
        <taxon>Lymnaeoidea</taxon>
        <taxon>Planorbidae</taxon>
        <taxon>Biomphalaria</taxon>
    </lineage>
</organism>
<accession>A0A2C9K4L1</accession>
<dbReference type="Gene3D" id="3.30.40.10">
    <property type="entry name" value="Zinc/RING finger domain, C3HC4 (zinc finger)"/>
    <property type="match status" value="3"/>
</dbReference>
<dbReference type="SUPFAM" id="SSF57953">
    <property type="entry name" value="Trimerization domain of TRAF"/>
    <property type="match status" value="1"/>
</dbReference>
<comment type="subcellular location">
    <subcellularLocation>
        <location evidence="1">Cytoplasm</location>
    </subcellularLocation>
</comment>
<evidence type="ECO:0000256" key="5">
    <source>
        <dbReference type="ARBA" id="ARBA00022723"/>
    </source>
</evidence>
<feature type="domain" description="TRAF-type" evidence="14">
    <location>
        <begin position="202"/>
        <end position="249"/>
    </location>
</feature>
<dbReference type="InterPro" id="IPR002083">
    <property type="entry name" value="MATH/TRAF_dom"/>
</dbReference>
<dbReference type="STRING" id="6526.A0A2C9K4L1"/>
<proteinExistence type="predicted"/>
<dbReference type="AlphaFoldDB" id="A0A2C9K4L1"/>
<dbReference type="Gene3D" id="2.60.210.10">
    <property type="entry name" value="Apoptosis, Tumor Necrosis Factor Receptor Associated Protein 2, Chain A"/>
    <property type="match status" value="1"/>
</dbReference>
<dbReference type="InterPro" id="IPR013083">
    <property type="entry name" value="Znf_RING/FYVE/PHD"/>
</dbReference>
<feature type="coiled-coil region" evidence="12">
    <location>
        <begin position="326"/>
        <end position="384"/>
    </location>
</feature>
<keyword evidence="3" id="KW-1017">Isopeptide bond</keyword>
<dbReference type="VEuPathDB" id="VectorBase:BGLAX_045597"/>
<dbReference type="Proteomes" id="UP000076420">
    <property type="component" value="Unassembled WGS sequence"/>
</dbReference>
<dbReference type="PANTHER" id="PTHR10131">
    <property type="entry name" value="TNF RECEPTOR ASSOCIATED FACTOR"/>
    <property type="match status" value="1"/>
</dbReference>
<dbReference type="SUPFAM" id="SSF49599">
    <property type="entry name" value="TRAF domain-like"/>
    <property type="match status" value="4"/>
</dbReference>
<dbReference type="PROSITE" id="PS50145">
    <property type="entry name" value="ZF_TRAF"/>
    <property type="match status" value="2"/>
</dbReference>
<evidence type="ECO:0000256" key="6">
    <source>
        <dbReference type="ARBA" id="ARBA00022737"/>
    </source>
</evidence>
<evidence type="ECO:0000256" key="3">
    <source>
        <dbReference type="ARBA" id="ARBA00022499"/>
    </source>
</evidence>
<keyword evidence="8 11" id="KW-0862">Zinc</keyword>
<dbReference type="GO" id="GO:0006915">
    <property type="term" value="P:apoptotic process"/>
    <property type="evidence" value="ECO:0007669"/>
    <property type="project" value="UniProtKB-KW"/>
</dbReference>
<dbReference type="GO" id="GO:0005164">
    <property type="term" value="F:tumor necrosis factor receptor binding"/>
    <property type="evidence" value="ECO:0007669"/>
    <property type="project" value="TreeGrafter"/>
</dbReference>
<evidence type="ECO:0008006" key="17">
    <source>
        <dbReference type="Google" id="ProtNLM"/>
    </source>
</evidence>
<dbReference type="VEuPathDB" id="VectorBase:BGLB013070"/>
<evidence type="ECO:0000256" key="11">
    <source>
        <dbReference type="PROSITE-ProRule" id="PRU00207"/>
    </source>
</evidence>
<evidence type="ECO:0000256" key="9">
    <source>
        <dbReference type="ARBA" id="ARBA00022843"/>
    </source>
</evidence>
<dbReference type="KEGG" id="bgt:106050982"/>
<dbReference type="GO" id="GO:0009898">
    <property type="term" value="C:cytoplasmic side of plasma membrane"/>
    <property type="evidence" value="ECO:0007669"/>
    <property type="project" value="TreeGrafter"/>
</dbReference>
<dbReference type="EnsemblMetazoa" id="BGLB013070-RB">
    <property type="protein sequence ID" value="BGLB013070-PB"/>
    <property type="gene ID" value="BGLB013070"/>
</dbReference>
<dbReference type="SMART" id="SM00061">
    <property type="entry name" value="MATH"/>
    <property type="match status" value="1"/>
</dbReference>
<evidence type="ECO:0000256" key="2">
    <source>
        <dbReference type="ARBA" id="ARBA00022490"/>
    </source>
</evidence>
<dbReference type="InterPro" id="IPR018957">
    <property type="entry name" value="Znf_C3HC4_RING-type"/>
</dbReference>
<keyword evidence="9" id="KW-0832">Ubl conjugation</keyword>
<keyword evidence="6" id="KW-0677">Repeat</keyword>
<gene>
    <name evidence="15" type="primary">106050982</name>
</gene>
<dbReference type="PIRSF" id="PIRSF015614">
    <property type="entry name" value="TRAF"/>
    <property type="match status" value="1"/>
</dbReference>
<name>A0A2C9K4L1_BIOGL</name>
<keyword evidence="7 11" id="KW-0863">Zinc-finger</keyword>